<reference evidence="2 3" key="1">
    <citation type="submission" date="2019-10" db="EMBL/GenBank/DDBJ databases">
        <title>Rubrobacter sp nov SCSIO 52915 isolated from a deep-sea sediment in the South China Sea.</title>
        <authorList>
            <person name="Chen R.W."/>
        </authorList>
    </citation>
    <scope>NUCLEOTIDE SEQUENCE [LARGE SCALE GENOMIC DNA]</scope>
    <source>
        <strain evidence="2 3">SCSIO 52915</strain>
    </source>
</reference>
<sequence>MEATQGNRVGGEQVAGFGRLLIYGVVAGVAAAVANAVVYLLASALGAMPQDVVANGQPITLGAVATSSFVPAILAALLLALLGRFTRRPVSIFRIVAVVLLVVSFVTPFSIPGAPIAMIVALLLMHVVAAAVIVAVLTRFGRRGRG</sequence>
<evidence type="ECO:0008006" key="4">
    <source>
        <dbReference type="Google" id="ProtNLM"/>
    </source>
</evidence>
<organism evidence="2 3">
    <name type="scientific">Rubrobacter marinus</name>
    <dbReference type="NCBI Taxonomy" id="2653852"/>
    <lineage>
        <taxon>Bacteria</taxon>
        <taxon>Bacillati</taxon>
        <taxon>Actinomycetota</taxon>
        <taxon>Rubrobacteria</taxon>
        <taxon>Rubrobacterales</taxon>
        <taxon>Rubrobacteraceae</taxon>
        <taxon>Rubrobacter</taxon>
    </lineage>
</organism>
<evidence type="ECO:0000313" key="3">
    <source>
        <dbReference type="Proteomes" id="UP000502706"/>
    </source>
</evidence>
<accession>A0A6G8PZR7</accession>
<keyword evidence="1" id="KW-0812">Transmembrane</keyword>
<dbReference type="InterPro" id="IPR045713">
    <property type="entry name" value="DUF6069"/>
</dbReference>
<evidence type="ECO:0000313" key="2">
    <source>
        <dbReference type="EMBL" id="QIN79711.1"/>
    </source>
</evidence>
<dbReference type="KEGG" id="rmar:GBA65_15545"/>
<feature type="transmembrane region" description="Helical" evidence="1">
    <location>
        <begin position="92"/>
        <end position="111"/>
    </location>
</feature>
<proteinExistence type="predicted"/>
<dbReference type="Proteomes" id="UP000502706">
    <property type="component" value="Chromosome"/>
</dbReference>
<dbReference type="EMBL" id="CP045121">
    <property type="protein sequence ID" value="QIN79711.1"/>
    <property type="molecule type" value="Genomic_DNA"/>
</dbReference>
<feature type="transmembrane region" description="Helical" evidence="1">
    <location>
        <begin position="59"/>
        <end position="80"/>
    </location>
</feature>
<protein>
    <recommendedName>
        <fullName evidence="4">Major facilitator superfamily (MFS) profile domain-containing protein</fullName>
    </recommendedName>
</protein>
<name>A0A6G8PZR7_9ACTN</name>
<dbReference type="RefSeq" id="WP_166397382.1">
    <property type="nucleotide sequence ID" value="NZ_CP045121.1"/>
</dbReference>
<keyword evidence="1" id="KW-0472">Membrane</keyword>
<gene>
    <name evidence="2" type="ORF">GBA65_15545</name>
</gene>
<dbReference type="Pfam" id="PF19545">
    <property type="entry name" value="DUF6069"/>
    <property type="match status" value="1"/>
</dbReference>
<keyword evidence="3" id="KW-1185">Reference proteome</keyword>
<evidence type="ECO:0000256" key="1">
    <source>
        <dbReference type="SAM" id="Phobius"/>
    </source>
</evidence>
<feature type="transmembrane region" description="Helical" evidence="1">
    <location>
        <begin position="20"/>
        <end position="47"/>
    </location>
</feature>
<keyword evidence="1" id="KW-1133">Transmembrane helix</keyword>
<feature type="transmembrane region" description="Helical" evidence="1">
    <location>
        <begin position="117"/>
        <end position="137"/>
    </location>
</feature>
<dbReference type="AlphaFoldDB" id="A0A6G8PZR7"/>